<dbReference type="Proteomes" id="UP001497700">
    <property type="component" value="Unassembled WGS sequence"/>
</dbReference>
<sequence length="1576" mass="170116">MFGNSRRYRPPNPPLYSATANPNATSAAASAFMSASNPKPDRTLSSAAAAAALRARPHTPTNVGQVQTKRTIRRSASVSSAGSAPAAATASRPTAQLERQGSSGSMTERTFRSPSPHRSTSNHATEQYPPVPQIPVGHKKSASAGTGMQPFRTASQKMKTGHTSWYTQPSGDPRNVRTADAPMRTGKLQQPKPQSPASPQRPDSRSSSVNFSYPIGFRTQSPPASPTSAQGPQFSSPPPRRPASPPRSNRASFSSVTSGKSDRPMVYDPNSRRMVPKPTVDNAEYYVKEAAVKQSKRKDDGTRRESSHLAKGTVARIKGTTVDANEGERNLPKREQPIVESAPTVEESQMLEEPAVKAIITAPRKPSQHQDEPERNQLPQPQDLPSQHITHGPNGNSPAHLLIGKKPSIVQEESDEADEEMDSIVRPSQKVLDALDAVPTRLSIAERADHLQPSDKAAKQLPTDSTSMEHQAGPPKAATIEKRAVFVENKPVTELSRESSSSRRSSSNSPARQAHFSVAPLDSLAVRHTPLPRSASPIKSALKRTSPIPREVSPSDKSSEVSASRHVSPHQPEENTASRKKSVRVSFDDRTMATVVGESAPTSEADSPTPPSPQQAKRPWYSNIGRSKRREYSLEDDEIMKPRPALPSFGSVRDQKTREPEERPLVRPYDPNYSPAAPSSPELRPSSSGATGDTGTPRELSPGQSSDRAIGSLLAQEQVSRNAPNISRFREPLPPVVTSVEGSGYISDSNKSSDSDDDLLDSVAGASDAEEILSTQATQLETQDNSQNNSVILEGQKPTDAQVEMPNSTPVPQDIPEIAIIQPSPRVTEPSTSPANMLEDHYFEVPGGFPDEDSDSTSAPQTTVSPMTAPQTTPKTSEGHITSNASPSTIFEPKALVHPVQSETLPQTTLATTPVGVGDDNSTDDSESSIYSDAYEDPSEIDGFMSLDAVVDSPVSKAPSQLHELPGDVPEQVDMKQTHSQVVQQLPVTSQSSQPPRDTDDWEQAKAFWRSLSTEKRLQLEREATEDAGAEGDEEEVAHPVRRNSGRKKTTHRQPKASKAQSQTSTAPIEPVVIPDPERVYMIQPGSKGNHESTSPPPASSQMRASLRAEQPGHNGIRKTMRPHSTTQQASQPSPRRTAQRENATQVLSKANRRQGTAAASQAFQPATSKNNVPKDKPSLNRRGSDASDSSFKRSRAAKGGGFGLRTSMRPSSIGPPRDATRGSGRFSLRSLSPTGSSFRHGPTANTGGVAPAGMMKRTLRSSSASSQERVLPSIHIPSFGRSNKASATKRSKKTSRFGDSDNEDDVRDSNFQSRFDDSSDEDDARPSSSSHARPLSKGTLRASTGTAGFRKSTPVPEADEDSPELPDSDDEMPSPLRTPRNPSTTGSATMVRSNSGALGTATLTRSRSGRGGFDTSATIPASPHKDRRGSFMSILKRNKRAEQAGKIQRPEMMESAARRDTKLERSSEQLRGIRDDHPASPKLQKRASVMRTDSWPLAEASEGDGMKRTNSAGNLLDLNSTMGAIQRPPLDDRRSMSLGLPMTYDNELDHVAVDGIGQKKKKKFGALRRMFGLDN</sequence>
<evidence type="ECO:0000313" key="2">
    <source>
        <dbReference type="Proteomes" id="UP001497700"/>
    </source>
</evidence>
<proteinExistence type="predicted"/>
<keyword evidence="2" id="KW-1185">Reference proteome</keyword>
<organism evidence="1 2">
    <name type="scientific">Hypoxylon rubiginosum</name>
    <dbReference type="NCBI Taxonomy" id="110542"/>
    <lineage>
        <taxon>Eukaryota</taxon>
        <taxon>Fungi</taxon>
        <taxon>Dikarya</taxon>
        <taxon>Ascomycota</taxon>
        <taxon>Pezizomycotina</taxon>
        <taxon>Sordariomycetes</taxon>
        <taxon>Xylariomycetidae</taxon>
        <taxon>Xylariales</taxon>
        <taxon>Hypoxylaceae</taxon>
        <taxon>Hypoxylon</taxon>
    </lineage>
</organism>
<name>A0ACB9YKV1_9PEZI</name>
<protein>
    <submittedName>
        <fullName evidence="1">Uncharacterized protein</fullName>
    </submittedName>
</protein>
<gene>
    <name evidence="1" type="ORF">F4820DRAFT_163404</name>
</gene>
<reference evidence="1 2" key="1">
    <citation type="journal article" date="2022" name="New Phytol.">
        <title>Ecological generalism drives hyperdiversity of secondary metabolite gene clusters in xylarialean endophytes.</title>
        <authorList>
            <person name="Franco M.E.E."/>
            <person name="Wisecaver J.H."/>
            <person name="Arnold A.E."/>
            <person name="Ju Y.M."/>
            <person name="Slot J.C."/>
            <person name="Ahrendt S."/>
            <person name="Moore L.P."/>
            <person name="Eastman K.E."/>
            <person name="Scott K."/>
            <person name="Konkel Z."/>
            <person name="Mondo S.J."/>
            <person name="Kuo A."/>
            <person name="Hayes R.D."/>
            <person name="Haridas S."/>
            <person name="Andreopoulos B."/>
            <person name="Riley R."/>
            <person name="LaButti K."/>
            <person name="Pangilinan J."/>
            <person name="Lipzen A."/>
            <person name="Amirebrahimi M."/>
            <person name="Yan J."/>
            <person name="Adam C."/>
            <person name="Keymanesh K."/>
            <person name="Ng V."/>
            <person name="Louie K."/>
            <person name="Northen T."/>
            <person name="Drula E."/>
            <person name="Henrissat B."/>
            <person name="Hsieh H.M."/>
            <person name="Youens-Clark K."/>
            <person name="Lutzoni F."/>
            <person name="Miadlikowska J."/>
            <person name="Eastwood D.C."/>
            <person name="Hamelin R.C."/>
            <person name="Grigoriev I.V."/>
            <person name="U'Ren J.M."/>
        </authorList>
    </citation>
    <scope>NUCLEOTIDE SEQUENCE [LARGE SCALE GENOMIC DNA]</scope>
    <source>
        <strain evidence="1 2">CBS 119005</strain>
    </source>
</reference>
<evidence type="ECO:0000313" key="1">
    <source>
        <dbReference type="EMBL" id="KAI4859490.1"/>
    </source>
</evidence>
<accession>A0ACB9YKV1</accession>
<dbReference type="EMBL" id="MU393630">
    <property type="protein sequence ID" value="KAI4859490.1"/>
    <property type="molecule type" value="Genomic_DNA"/>
</dbReference>
<comment type="caution">
    <text evidence="1">The sequence shown here is derived from an EMBL/GenBank/DDBJ whole genome shotgun (WGS) entry which is preliminary data.</text>
</comment>